<organism evidence="1 2">
    <name type="scientific">Baia soyae</name>
    <dbReference type="NCBI Taxonomy" id="1544746"/>
    <lineage>
        <taxon>Bacteria</taxon>
        <taxon>Bacillati</taxon>
        <taxon>Bacillota</taxon>
        <taxon>Bacilli</taxon>
        <taxon>Bacillales</taxon>
        <taxon>Thermoactinomycetaceae</taxon>
        <taxon>Baia</taxon>
    </lineage>
</organism>
<dbReference type="AlphaFoldDB" id="A0A4R2S267"/>
<dbReference type="Proteomes" id="UP000294746">
    <property type="component" value="Unassembled WGS sequence"/>
</dbReference>
<keyword evidence="2" id="KW-1185">Reference proteome</keyword>
<reference evidence="1 2" key="1">
    <citation type="submission" date="2019-03" db="EMBL/GenBank/DDBJ databases">
        <title>Genomic Encyclopedia of Type Strains, Phase IV (KMG-IV): sequencing the most valuable type-strain genomes for metagenomic binning, comparative biology and taxonomic classification.</title>
        <authorList>
            <person name="Goeker M."/>
        </authorList>
    </citation>
    <scope>NUCLEOTIDE SEQUENCE [LARGE SCALE GENOMIC DNA]</scope>
    <source>
        <strain evidence="1 2">DSM 46831</strain>
    </source>
</reference>
<protein>
    <submittedName>
        <fullName evidence="1">Uncharacterized protein</fullName>
    </submittedName>
</protein>
<evidence type="ECO:0000313" key="2">
    <source>
        <dbReference type="Proteomes" id="UP000294746"/>
    </source>
</evidence>
<dbReference type="RefSeq" id="WP_131847208.1">
    <property type="nucleotide sequence ID" value="NZ_SLXV01000001.1"/>
</dbReference>
<name>A0A4R2S267_9BACL</name>
<dbReference type="OrthoDB" id="2991173at2"/>
<accession>A0A4R2S267</accession>
<comment type="caution">
    <text evidence="1">The sequence shown here is derived from an EMBL/GenBank/DDBJ whole genome shotgun (WGS) entry which is preliminary data.</text>
</comment>
<gene>
    <name evidence="1" type="ORF">EDD57_10170</name>
</gene>
<dbReference type="EMBL" id="SLXV01000001">
    <property type="protein sequence ID" value="TCP70628.1"/>
    <property type="molecule type" value="Genomic_DNA"/>
</dbReference>
<sequence length="99" mass="11599">MLKLLVQGSQDELSRFFLQFQVHSEFSVHPETVQWQDEDQENVQLYASFDFCPESRENLTIQMMTEKGTIVKLDLLDGIVTRFDDGKTYIRGKLYDIFG</sequence>
<proteinExistence type="predicted"/>
<evidence type="ECO:0000313" key="1">
    <source>
        <dbReference type="EMBL" id="TCP70628.1"/>
    </source>
</evidence>